<evidence type="ECO:0000259" key="3">
    <source>
        <dbReference type="Pfam" id="PF04453"/>
    </source>
</evidence>
<organism evidence="4 5">
    <name type="scientific">Thioclava kandeliae</name>
    <dbReference type="NCBI Taxonomy" id="3070818"/>
    <lineage>
        <taxon>Bacteria</taxon>
        <taxon>Pseudomonadati</taxon>
        <taxon>Pseudomonadota</taxon>
        <taxon>Alphaproteobacteria</taxon>
        <taxon>Rhodobacterales</taxon>
        <taxon>Paracoccaceae</taxon>
        <taxon>Thioclava</taxon>
    </lineage>
</organism>
<comment type="caution">
    <text evidence="4">The sequence shown here is derived from an EMBL/GenBank/DDBJ whole genome shotgun (WGS) entry which is preliminary data.</text>
</comment>
<comment type="similarity">
    <text evidence="1">Belongs to the LptD family.</text>
</comment>
<name>A0ABV1SF28_9RHOB</name>
<feature type="region of interest" description="Disordered" evidence="2">
    <location>
        <begin position="1"/>
        <end position="20"/>
    </location>
</feature>
<sequence length="753" mass="82909">MTLPVTLPATRPSTRSGTFHGQPAARLMAALCLGTVLGTAALGTPVFAQDREGTQSEMSDVPASLIADRISIAGKTTLVADGSVEIYYEGNRVTARRVTYDRDANTIKMEGPIRLTEPKEAGAVILADQAELSRDLQHGILLGARMVLARELQLAAAKIEREDENTTRMTNVVASSCQICVVGERPLWEIRARQISHDKAARQLTFDDAQFRVGGVPLLWVPHLRLPDPTVTRMSGFLAPSYRSTSSLGTGVKIPYFFAIDPTQDLLVEPYISSGWTRTLGLRYRRVFNDGNIDISGAFSNDGIIKGANRGYLFANGSFTLPDEFKLGLQLQLVSDDAYLLNYDIDDADRLWSGLKLERVRPDELVWARAGRTHTLRDDESNETDPMLAGDAEWTKVFHPSTIGGELTASWDFETYRRSSNATTDGPDWDNISDGRDMTRSSLTANWRRNWLLGYGILASTQAQLAADAFAINNDDSFDSTILRAQPQLATEIRWPWTKSTGRAAHVIEPIAQVVWAPNNLTRAPNEDSTLREFDEGNLFSLSRYPGLDARERGLRANLGVSYTRYDATGWSLGSTVGRVFYAEDLDQFSSTSALSGNRSDWLLASNLQTSNGLTLSNRAQFDDEFDATREELRLAFSGEKYDLAAGYLWMDKDILAGTSEDISELQLDSEWKWARGWSGTFDARYDLVAERAAKAKLGVTWVNDCVSVDLSLSRRFTSSTNVDPETSVGLSVALAGFGGANDGTSASKVCVR</sequence>
<proteinExistence type="inferred from homology"/>
<evidence type="ECO:0000256" key="2">
    <source>
        <dbReference type="SAM" id="MobiDB-lite"/>
    </source>
</evidence>
<reference evidence="4 5" key="2">
    <citation type="submission" date="2024-06" db="EMBL/GenBank/DDBJ databases">
        <title>Thioclava kandeliae sp. nov. from a rhizosphere soil sample of Kandelia candel in a mangrove.</title>
        <authorList>
            <person name="Mu T."/>
        </authorList>
    </citation>
    <scope>NUCLEOTIDE SEQUENCE [LARGE SCALE GENOMIC DNA]</scope>
    <source>
        <strain evidence="4 5">CPCC 100088</strain>
    </source>
</reference>
<accession>A0ABV1SF28</accession>
<evidence type="ECO:0000313" key="4">
    <source>
        <dbReference type="EMBL" id="MER5171484.1"/>
    </source>
</evidence>
<dbReference type="EMBL" id="JAYWLC010000004">
    <property type="protein sequence ID" value="MER5171484.1"/>
    <property type="molecule type" value="Genomic_DNA"/>
</dbReference>
<keyword evidence="1" id="KW-0998">Cell outer membrane</keyword>
<comment type="function">
    <text evidence="1">Involved in the assembly of lipopolysaccharide (LPS) at the surface of the outer membrane.</text>
</comment>
<protein>
    <recommendedName>
        <fullName evidence="1">LPS-assembly protein LptD</fullName>
    </recommendedName>
</protein>
<keyword evidence="1" id="KW-0732">Signal</keyword>
<comment type="subunit">
    <text evidence="1">Component of the lipopolysaccharide transport and assembly complex.</text>
</comment>
<dbReference type="RefSeq" id="WP_339112680.1">
    <property type="nucleotide sequence ID" value="NZ_JAYWLC010000004.1"/>
</dbReference>
<dbReference type="HAMAP" id="MF_01411">
    <property type="entry name" value="LPS_assembly_LptD"/>
    <property type="match status" value="1"/>
</dbReference>
<dbReference type="PANTHER" id="PTHR30189">
    <property type="entry name" value="LPS-ASSEMBLY PROTEIN"/>
    <property type="match status" value="1"/>
</dbReference>
<gene>
    <name evidence="1 4" type="primary">lptD</name>
    <name evidence="4" type="ORF">VSX56_06805</name>
</gene>
<evidence type="ECO:0000313" key="5">
    <source>
        <dbReference type="Proteomes" id="UP001438953"/>
    </source>
</evidence>
<comment type="subcellular location">
    <subcellularLocation>
        <location evidence="1">Cell outer membrane</location>
    </subcellularLocation>
</comment>
<keyword evidence="5" id="KW-1185">Reference proteome</keyword>
<dbReference type="InterPro" id="IPR050218">
    <property type="entry name" value="LptD"/>
</dbReference>
<dbReference type="InterPro" id="IPR020889">
    <property type="entry name" value="LipoPS_assembly_LptD"/>
</dbReference>
<keyword evidence="1" id="KW-0472">Membrane</keyword>
<reference evidence="4 5" key="1">
    <citation type="submission" date="2024-01" db="EMBL/GenBank/DDBJ databases">
        <authorList>
            <person name="Deng Y."/>
            <person name="Su J."/>
        </authorList>
    </citation>
    <scope>NUCLEOTIDE SEQUENCE [LARGE SCALE GENOMIC DNA]</scope>
    <source>
        <strain evidence="4 5">CPCC 100088</strain>
    </source>
</reference>
<dbReference type="InterPro" id="IPR007543">
    <property type="entry name" value="LptD_C"/>
</dbReference>
<dbReference type="Pfam" id="PF04453">
    <property type="entry name" value="LptD"/>
    <property type="match status" value="1"/>
</dbReference>
<dbReference type="PANTHER" id="PTHR30189:SF1">
    <property type="entry name" value="LPS-ASSEMBLY PROTEIN LPTD"/>
    <property type="match status" value="1"/>
</dbReference>
<comment type="caution">
    <text evidence="1">Lacks conserved residue(s) required for the propagation of feature annotation.</text>
</comment>
<evidence type="ECO:0000256" key="1">
    <source>
        <dbReference type="HAMAP-Rule" id="MF_01411"/>
    </source>
</evidence>
<dbReference type="Proteomes" id="UP001438953">
    <property type="component" value="Unassembled WGS sequence"/>
</dbReference>
<feature type="domain" description="LptD C-terminal" evidence="3">
    <location>
        <begin position="309"/>
        <end position="678"/>
    </location>
</feature>